<name>A0A8G2FC04_9BACT</name>
<dbReference type="RefSeq" id="WP_103984185.1">
    <property type="nucleotide sequence ID" value="NZ_FNVS01000020.1"/>
</dbReference>
<dbReference type="PANTHER" id="PTHR43547:SF2">
    <property type="entry name" value="HYBRID SIGNAL TRANSDUCTION HISTIDINE KINASE C"/>
    <property type="match status" value="1"/>
</dbReference>
<comment type="caution">
    <text evidence="9">The sequence shown here is derived from an EMBL/GenBank/DDBJ whole genome shotgun (WGS) entry which is preliminary data.</text>
</comment>
<keyword evidence="10" id="KW-1185">Reference proteome</keyword>
<evidence type="ECO:0000256" key="5">
    <source>
        <dbReference type="ARBA" id="ARBA00022777"/>
    </source>
</evidence>
<evidence type="ECO:0000256" key="2">
    <source>
        <dbReference type="ARBA" id="ARBA00012438"/>
    </source>
</evidence>
<keyword evidence="3 6" id="KW-0597">Phosphoprotein</keyword>
<dbReference type="Gene3D" id="3.30.565.10">
    <property type="entry name" value="Histidine kinase-like ATPase, C-terminal domain"/>
    <property type="match status" value="1"/>
</dbReference>
<dbReference type="InterPro" id="IPR004358">
    <property type="entry name" value="Sig_transdc_His_kin-like_C"/>
</dbReference>
<dbReference type="Gene3D" id="3.40.50.2300">
    <property type="match status" value="1"/>
</dbReference>
<dbReference type="InterPro" id="IPR001789">
    <property type="entry name" value="Sig_transdc_resp-reg_receiver"/>
</dbReference>
<protein>
    <recommendedName>
        <fullName evidence="2">histidine kinase</fullName>
        <ecNumber evidence="2">2.7.13.3</ecNumber>
    </recommendedName>
</protein>
<dbReference type="CDD" id="cd00082">
    <property type="entry name" value="HisKA"/>
    <property type="match status" value="1"/>
</dbReference>
<evidence type="ECO:0000256" key="6">
    <source>
        <dbReference type="PROSITE-ProRule" id="PRU00169"/>
    </source>
</evidence>
<dbReference type="CDD" id="cd00075">
    <property type="entry name" value="HATPase"/>
    <property type="match status" value="1"/>
</dbReference>
<dbReference type="InterPro" id="IPR003594">
    <property type="entry name" value="HATPase_dom"/>
</dbReference>
<evidence type="ECO:0000259" key="7">
    <source>
        <dbReference type="PROSITE" id="PS50109"/>
    </source>
</evidence>
<dbReference type="Pfam" id="PF02518">
    <property type="entry name" value="HATPase_c"/>
    <property type="match status" value="1"/>
</dbReference>
<dbReference type="PROSITE" id="PS50110">
    <property type="entry name" value="RESPONSE_REGULATORY"/>
    <property type="match status" value="1"/>
</dbReference>
<organism evidence="9 10">
    <name type="scientific">Parabacteroides chinchillae</name>
    <dbReference type="NCBI Taxonomy" id="871327"/>
    <lineage>
        <taxon>Bacteria</taxon>
        <taxon>Pseudomonadati</taxon>
        <taxon>Bacteroidota</taxon>
        <taxon>Bacteroidia</taxon>
        <taxon>Bacteroidales</taxon>
        <taxon>Tannerellaceae</taxon>
        <taxon>Parabacteroides</taxon>
    </lineage>
</organism>
<dbReference type="CDD" id="cd19920">
    <property type="entry name" value="REC_PA4781-like"/>
    <property type="match status" value="1"/>
</dbReference>
<dbReference type="Pfam" id="PF00072">
    <property type="entry name" value="Response_reg"/>
    <property type="match status" value="1"/>
</dbReference>
<dbReference type="SUPFAM" id="SSF52172">
    <property type="entry name" value="CheY-like"/>
    <property type="match status" value="1"/>
</dbReference>
<comment type="catalytic activity">
    <reaction evidence="1">
        <text>ATP + protein L-histidine = ADP + protein N-phospho-L-histidine.</text>
        <dbReference type="EC" id="2.7.13.3"/>
    </reaction>
</comment>
<feature type="domain" description="Histidine kinase" evidence="7">
    <location>
        <begin position="150"/>
        <end position="370"/>
    </location>
</feature>
<dbReference type="InterPro" id="IPR003661">
    <property type="entry name" value="HisK_dim/P_dom"/>
</dbReference>
<sequence>MNNLASDYTVLIVDDVPTNVMLVQAILKKEGYTLLTCDSGAKALRLAQERHPNLILLDIMMPEMDGYEVLQHLKSNPETNNIPVIIMSALSDMQSIVKGYQLGATEYVTKPFQREELVKRVAHRYELYSIKRIKQELESTIESRDTLYSVIAHDLRSPLGSLKMMNNAILMMVDKEKVGDEVFEMLQMMNKTSEEIFLLLDNLLKWAKNRLNKQKIYKQPTEINSIIESTAEMYIPMAAQKGVNILLEGLDNELMGSVDIDMLKTIVRNIISNALKFSFEGGTITIKSKTDGDFVIITIQDTGKGIKKENQAKLLNQSTHFTTYGTNNEKGSGLGLMLCKDFVELHDGKLWFESEEGKGTTFHFSMKALNQNE</sequence>
<evidence type="ECO:0000313" key="9">
    <source>
        <dbReference type="EMBL" id="SEG20441.1"/>
    </source>
</evidence>
<dbReference type="PANTHER" id="PTHR43547">
    <property type="entry name" value="TWO-COMPONENT HISTIDINE KINASE"/>
    <property type="match status" value="1"/>
</dbReference>
<dbReference type="InterPro" id="IPR005467">
    <property type="entry name" value="His_kinase_dom"/>
</dbReference>
<accession>A0A8G2FC04</accession>
<dbReference type="FunFam" id="3.30.565.10:FF:000006">
    <property type="entry name" value="Sensor histidine kinase WalK"/>
    <property type="match status" value="1"/>
</dbReference>
<feature type="modified residue" description="4-aspartylphosphate" evidence="6">
    <location>
        <position position="58"/>
    </location>
</feature>
<dbReference type="EC" id="2.7.13.3" evidence="2"/>
<dbReference type="SMART" id="SM00448">
    <property type="entry name" value="REC"/>
    <property type="match status" value="1"/>
</dbReference>
<dbReference type="PRINTS" id="PR00344">
    <property type="entry name" value="BCTRLSENSOR"/>
</dbReference>
<keyword evidence="5 9" id="KW-0418">Kinase</keyword>
<dbReference type="SUPFAM" id="SSF55874">
    <property type="entry name" value="ATPase domain of HSP90 chaperone/DNA topoisomerase II/histidine kinase"/>
    <property type="match status" value="1"/>
</dbReference>
<evidence type="ECO:0000256" key="4">
    <source>
        <dbReference type="ARBA" id="ARBA00022679"/>
    </source>
</evidence>
<evidence type="ECO:0000256" key="1">
    <source>
        <dbReference type="ARBA" id="ARBA00000085"/>
    </source>
</evidence>
<dbReference type="GO" id="GO:0000155">
    <property type="term" value="F:phosphorelay sensor kinase activity"/>
    <property type="evidence" value="ECO:0007669"/>
    <property type="project" value="InterPro"/>
</dbReference>
<dbReference type="InterPro" id="IPR011006">
    <property type="entry name" value="CheY-like_superfamily"/>
</dbReference>
<dbReference type="EMBL" id="FNVS01000020">
    <property type="protein sequence ID" value="SEG20441.1"/>
    <property type="molecule type" value="Genomic_DNA"/>
</dbReference>
<dbReference type="InterPro" id="IPR036890">
    <property type="entry name" value="HATPase_C_sf"/>
</dbReference>
<evidence type="ECO:0000256" key="3">
    <source>
        <dbReference type="ARBA" id="ARBA00022553"/>
    </source>
</evidence>
<dbReference type="Proteomes" id="UP000236725">
    <property type="component" value="Unassembled WGS sequence"/>
</dbReference>
<gene>
    <name evidence="9" type="ORF">SAMN05444001_12015</name>
</gene>
<evidence type="ECO:0000313" key="10">
    <source>
        <dbReference type="Proteomes" id="UP000236725"/>
    </source>
</evidence>
<dbReference type="SMART" id="SM00387">
    <property type="entry name" value="HATPase_c"/>
    <property type="match status" value="1"/>
</dbReference>
<evidence type="ECO:0000259" key="8">
    <source>
        <dbReference type="PROSITE" id="PS50110"/>
    </source>
</evidence>
<proteinExistence type="predicted"/>
<keyword evidence="4" id="KW-0808">Transferase</keyword>
<feature type="domain" description="Response regulatory" evidence="8">
    <location>
        <begin position="9"/>
        <end position="125"/>
    </location>
</feature>
<dbReference type="PROSITE" id="PS50109">
    <property type="entry name" value="HIS_KIN"/>
    <property type="match status" value="1"/>
</dbReference>
<dbReference type="Gene3D" id="1.10.287.130">
    <property type="match status" value="1"/>
</dbReference>
<dbReference type="AlphaFoldDB" id="A0A8G2FC04"/>
<reference evidence="9 10" key="1">
    <citation type="submission" date="2016-10" db="EMBL/GenBank/DDBJ databases">
        <authorList>
            <person name="Varghese N."/>
            <person name="Submissions S."/>
        </authorList>
    </citation>
    <scope>NUCLEOTIDE SEQUENCE [LARGE SCALE GENOMIC DNA]</scope>
    <source>
        <strain evidence="9 10">DSM 29073</strain>
    </source>
</reference>